<name>A0A381W1W2_9ZZZZ</name>
<sequence>MVFDRYGSHLSQAVRSKRGSVIWSAQTSLNGMPASCRCPSSFTDRKLRWPDDEAATRLIAVYRASKN</sequence>
<organism evidence="1">
    <name type="scientific">marine metagenome</name>
    <dbReference type="NCBI Taxonomy" id="408172"/>
    <lineage>
        <taxon>unclassified sequences</taxon>
        <taxon>metagenomes</taxon>
        <taxon>ecological metagenomes</taxon>
    </lineage>
</organism>
<accession>A0A381W1W2</accession>
<reference evidence="1" key="1">
    <citation type="submission" date="2018-05" db="EMBL/GenBank/DDBJ databases">
        <authorList>
            <person name="Lanie J.A."/>
            <person name="Ng W.-L."/>
            <person name="Kazmierczak K.M."/>
            <person name="Andrzejewski T.M."/>
            <person name="Davidsen T.M."/>
            <person name="Wayne K.J."/>
            <person name="Tettelin H."/>
            <person name="Glass J.I."/>
            <person name="Rusch D."/>
            <person name="Podicherti R."/>
            <person name="Tsui H.-C.T."/>
            <person name="Winkler M.E."/>
        </authorList>
    </citation>
    <scope>NUCLEOTIDE SEQUENCE</scope>
</reference>
<dbReference type="EMBL" id="UINC01010447">
    <property type="protein sequence ID" value="SVA46464.1"/>
    <property type="molecule type" value="Genomic_DNA"/>
</dbReference>
<proteinExistence type="predicted"/>
<feature type="non-terminal residue" evidence="1">
    <location>
        <position position="67"/>
    </location>
</feature>
<dbReference type="AlphaFoldDB" id="A0A381W1W2"/>
<evidence type="ECO:0000313" key="1">
    <source>
        <dbReference type="EMBL" id="SVA46464.1"/>
    </source>
</evidence>
<protein>
    <submittedName>
        <fullName evidence="1">Uncharacterized protein</fullName>
    </submittedName>
</protein>
<gene>
    <name evidence="1" type="ORF">METZ01_LOCUS99318</name>
</gene>